<dbReference type="Proteomes" id="UP000291758">
    <property type="component" value="Chromosome"/>
</dbReference>
<accession>A0A4P6EJS5</accession>
<reference evidence="1 2" key="1">
    <citation type="submission" date="2019-01" db="EMBL/GenBank/DDBJ databases">
        <title>Genome sequencing of strain 2JSPR-7.</title>
        <authorList>
            <person name="Heo J."/>
            <person name="Kim S.-J."/>
            <person name="Kim J.-S."/>
            <person name="Hong S.-B."/>
            <person name="Kwon S.-W."/>
        </authorList>
    </citation>
    <scope>NUCLEOTIDE SEQUENCE [LARGE SCALE GENOMIC DNA]</scope>
    <source>
        <strain evidence="1 2">2JSPR-7</strain>
    </source>
</reference>
<dbReference type="EMBL" id="CP035495">
    <property type="protein sequence ID" value="QAY62900.1"/>
    <property type="molecule type" value="Genomic_DNA"/>
</dbReference>
<proteinExistence type="predicted"/>
<evidence type="ECO:0000313" key="2">
    <source>
        <dbReference type="Proteomes" id="UP000291758"/>
    </source>
</evidence>
<dbReference type="KEGG" id="xyl:ET495_06180"/>
<dbReference type="RefSeq" id="WP_129203486.1">
    <property type="nucleotide sequence ID" value="NZ_CP035495.1"/>
</dbReference>
<organism evidence="1 2">
    <name type="scientific">Xylanimonas allomyrinae</name>
    <dbReference type="NCBI Taxonomy" id="2509459"/>
    <lineage>
        <taxon>Bacteria</taxon>
        <taxon>Bacillati</taxon>
        <taxon>Actinomycetota</taxon>
        <taxon>Actinomycetes</taxon>
        <taxon>Micrococcales</taxon>
        <taxon>Promicromonosporaceae</taxon>
        <taxon>Xylanimonas</taxon>
    </lineage>
</organism>
<protein>
    <submittedName>
        <fullName evidence="1">Uncharacterized protein</fullName>
    </submittedName>
</protein>
<dbReference type="AlphaFoldDB" id="A0A4P6EJS5"/>
<sequence>MIAAPDGEAHLYAPPGHGQPWSAFVLAKGQARAVSVAWVTPRGRRPRWTCERHGVGFRPDHCPHTRAAHIAWRIYEDGDTHD</sequence>
<name>A0A4P6EJS5_9MICO</name>
<gene>
    <name evidence="1" type="ORF">ET495_06180</name>
</gene>
<evidence type="ECO:0000313" key="1">
    <source>
        <dbReference type="EMBL" id="QAY62900.1"/>
    </source>
</evidence>
<keyword evidence="2" id="KW-1185">Reference proteome</keyword>
<dbReference type="OrthoDB" id="5289737at2"/>